<gene>
    <name evidence="1" type="ORF">HAX54_026953</name>
</gene>
<keyword evidence="2" id="KW-1185">Reference proteome</keyword>
<organism evidence="1 2">
    <name type="scientific">Datura stramonium</name>
    <name type="common">Jimsonweed</name>
    <name type="synonym">Common thornapple</name>
    <dbReference type="NCBI Taxonomy" id="4076"/>
    <lineage>
        <taxon>Eukaryota</taxon>
        <taxon>Viridiplantae</taxon>
        <taxon>Streptophyta</taxon>
        <taxon>Embryophyta</taxon>
        <taxon>Tracheophyta</taxon>
        <taxon>Spermatophyta</taxon>
        <taxon>Magnoliopsida</taxon>
        <taxon>eudicotyledons</taxon>
        <taxon>Gunneridae</taxon>
        <taxon>Pentapetalae</taxon>
        <taxon>asterids</taxon>
        <taxon>lamiids</taxon>
        <taxon>Solanales</taxon>
        <taxon>Solanaceae</taxon>
        <taxon>Solanoideae</taxon>
        <taxon>Datureae</taxon>
        <taxon>Datura</taxon>
    </lineage>
</organism>
<dbReference type="EMBL" id="JACEIK010003272">
    <property type="protein sequence ID" value="MCD9641081.1"/>
    <property type="molecule type" value="Genomic_DNA"/>
</dbReference>
<sequence length="151" mass="17036">MAQALESQIVKLSKAIPAMIQQSIKKAMQPARDKLRGLCATVEPKAPKSPPDDWWVGYASVLEMVSDEEIYHSRPPPPPMLFVREIDPSWKPGGVDTTSYHDLRTLLDKWVVPGPRKPLELPPNPLMSIAAEITSWHFHTAMYIWGPHPNH</sequence>
<protein>
    <submittedName>
        <fullName evidence="1">Uncharacterized protein</fullName>
    </submittedName>
</protein>
<dbReference type="Proteomes" id="UP000823775">
    <property type="component" value="Unassembled WGS sequence"/>
</dbReference>
<proteinExistence type="predicted"/>
<accession>A0ABS8V1X9</accession>
<evidence type="ECO:0000313" key="1">
    <source>
        <dbReference type="EMBL" id="MCD9641081.1"/>
    </source>
</evidence>
<comment type="caution">
    <text evidence="1">The sequence shown here is derived from an EMBL/GenBank/DDBJ whole genome shotgun (WGS) entry which is preliminary data.</text>
</comment>
<name>A0ABS8V1X9_DATST</name>
<evidence type="ECO:0000313" key="2">
    <source>
        <dbReference type="Proteomes" id="UP000823775"/>
    </source>
</evidence>
<reference evidence="1 2" key="1">
    <citation type="journal article" date="2021" name="BMC Genomics">
        <title>Datura genome reveals duplications of psychoactive alkaloid biosynthetic genes and high mutation rate following tissue culture.</title>
        <authorList>
            <person name="Rajewski A."/>
            <person name="Carter-House D."/>
            <person name="Stajich J."/>
            <person name="Litt A."/>
        </authorList>
    </citation>
    <scope>NUCLEOTIDE SEQUENCE [LARGE SCALE GENOMIC DNA]</scope>
    <source>
        <strain evidence="1">AR-01</strain>
    </source>
</reference>